<protein>
    <submittedName>
        <fullName evidence="1">Uncharacterized protein</fullName>
    </submittedName>
</protein>
<name>A0A173SDH5_9FIRM</name>
<dbReference type="OrthoDB" id="2062635at2"/>
<dbReference type="RefSeq" id="WP_055213803.1">
    <property type="nucleotide sequence ID" value="NZ_CYXO01000004.1"/>
</dbReference>
<dbReference type="EMBL" id="CYXO01000004">
    <property type="protein sequence ID" value="CUM87308.1"/>
    <property type="molecule type" value="Genomic_DNA"/>
</dbReference>
<gene>
    <name evidence="1" type="ORF">ERS852573_00920</name>
</gene>
<reference evidence="1 2" key="1">
    <citation type="submission" date="2015-09" db="EMBL/GenBank/DDBJ databases">
        <authorList>
            <consortium name="Pathogen Informatics"/>
        </authorList>
    </citation>
    <scope>NUCLEOTIDE SEQUENCE [LARGE SCALE GENOMIC DNA]</scope>
    <source>
        <strain evidence="1 2">2789STDY5834961</strain>
    </source>
</reference>
<evidence type="ECO:0000313" key="2">
    <source>
        <dbReference type="Proteomes" id="UP000095597"/>
    </source>
</evidence>
<evidence type="ECO:0000313" key="1">
    <source>
        <dbReference type="EMBL" id="CUM87308.1"/>
    </source>
</evidence>
<organism evidence="1 2">
    <name type="scientific">Dorea longicatena</name>
    <dbReference type="NCBI Taxonomy" id="88431"/>
    <lineage>
        <taxon>Bacteria</taxon>
        <taxon>Bacillati</taxon>
        <taxon>Bacillota</taxon>
        <taxon>Clostridia</taxon>
        <taxon>Lachnospirales</taxon>
        <taxon>Lachnospiraceae</taxon>
        <taxon>Dorea</taxon>
    </lineage>
</organism>
<proteinExistence type="predicted"/>
<accession>A0A173SDH5</accession>
<dbReference type="Proteomes" id="UP000095597">
    <property type="component" value="Unassembled WGS sequence"/>
</dbReference>
<sequence>MQKEKKPSEIIQEFLEFLKYCDKEYKDCVTQVYKYDKMNQDYLHDIEFAHDYDERCKLATQIHKQRNDRRAMKDRVEFVEKVAKFCADRQNKQFIDRIKSLLEQQERAEQYVLSERHYNRRGEIANDTN</sequence>
<dbReference type="AlphaFoldDB" id="A0A173SDH5"/>